<feature type="compositionally biased region" description="Low complexity" evidence="1">
    <location>
        <begin position="120"/>
        <end position="133"/>
    </location>
</feature>
<evidence type="ECO:0000313" key="2">
    <source>
        <dbReference type="EMBL" id="KAF4740172.1"/>
    </source>
</evidence>
<dbReference type="Proteomes" id="UP000553632">
    <property type="component" value="Unassembled WGS sequence"/>
</dbReference>
<evidence type="ECO:0000256" key="1">
    <source>
        <dbReference type="SAM" id="MobiDB-lite"/>
    </source>
</evidence>
<evidence type="ECO:0000313" key="3">
    <source>
        <dbReference type="Proteomes" id="UP000553632"/>
    </source>
</evidence>
<comment type="caution">
    <text evidence="2">The sequence shown here is derived from an EMBL/GenBank/DDBJ whole genome shotgun (WGS) entry which is preliminary data.</text>
</comment>
<feature type="compositionally biased region" description="Gly residues" evidence="1">
    <location>
        <begin position="84"/>
        <end position="104"/>
    </location>
</feature>
<gene>
    <name evidence="2" type="ORF">FOZ63_005233</name>
</gene>
<sequence>MPAANFANYPGYYPQGAYLVNYMTPQGPAVGVQMPTAYYNPQMGVMNTAAAGGMGMISPSGSSNQGPRKNPNLRGGPRNPHNVGKGGKGKGFGGKGKGGKGAKGGASSNTSPANGRGTDTPTSTGGHKGGSTTPEKKEDVKIDLSGPSLAVSAAILAAGKKLDKEALKHLEEEDERKEAERKKEEEEKESAGDKPKVMNWAAKLKASSAVSAGSPAPKASTPKVVVAKTPTVVVTATTAHRQPQQQPTTAPVAAKTTVAPPSPAKHEESSKAKEEEPAAAATKGPSWADRAKQAHIAPPTASPLVVTTKSPLVAATKPTAAPTASPAVSHTATPKRSFTPAAAAVHTPRTVVATSPSLPKPTAVPAADHQPEKLTTTTTAASNSPPVSPRRLKGAWAARASRTPVTKPADIAAPAAAASSEQPVRASALTAAADLAEAKAEKE</sequence>
<feature type="region of interest" description="Disordered" evidence="1">
    <location>
        <begin position="56"/>
        <end position="144"/>
    </location>
</feature>
<dbReference type="AlphaFoldDB" id="A0A7J6T619"/>
<feature type="compositionally biased region" description="Low complexity" evidence="1">
    <location>
        <begin position="236"/>
        <end position="259"/>
    </location>
</feature>
<feature type="region of interest" description="Disordered" evidence="1">
    <location>
        <begin position="167"/>
        <end position="199"/>
    </location>
</feature>
<feature type="compositionally biased region" description="Basic and acidic residues" evidence="1">
    <location>
        <begin position="264"/>
        <end position="276"/>
    </location>
</feature>
<proteinExistence type="predicted"/>
<organism evidence="2 3">
    <name type="scientific">Perkinsus olseni</name>
    <name type="common">Perkinsus atlanticus</name>
    <dbReference type="NCBI Taxonomy" id="32597"/>
    <lineage>
        <taxon>Eukaryota</taxon>
        <taxon>Sar</taxon>
        <taxon>Alveolata</taxon>
        <taxon>Perkinsozoa</taxon>
        <taxon>Perkinsea</taxon>
        <taxon>Perkinsida</taxon>
        <taxon>Perkinsidae</taxon>
        <taxon>Perkinsus</taxon>
    </lineage>
</organism>
<reference evidence="2 3" key="1">
    <citation type="submission" date="2020-04" db="EMBL/GenBank/DDBJ databases">
        <title>Perkinsus olseni comparative genomics.</title>
        <authorList>
            <person name="Bogema D.R."/>
        </authorList>
    </citation>
    <scope>NUCLEOTIDE SEQUENCE [LARGE SCALE GENOMIC DNA]</scope>
    <source>
        <strain evidence="2 3">ATCC PRA-207</strain>
    </source>
</reference>
<accession>A0A7J6T619</accession>
<keyword evidence="3" id="KW-1185">Reference proteome</keyword>
<feature type="compositionally biased region" description="Low complexity" evidence="1">
    <location>
        <begin position="408"/>
        <end position="418"/>
    </location>
</feature>
<feature type="compositionally biased region" description="Low complexity" evidence="1">
    <location>
        <begin position="317"/>
        <end position="334"/>
    </location>
</feature>
<feature type="compositionally biased region" description="Polar residues" evidence="1">
    <location>
        <begin position="106"/>
        <end position="119"/>
    </location>
</feature>
<name>A0A7J6T619_PEROL</name>
<dbReference type="EMBL" id="JABANO010013439">
    <property type="protein sequence ID" value="KAF4740172.1"/>
    <property type="molecule type" value="Genomic_DNA"/>
</dbReference>
<feature type="region of interest" description="Disordered" evidence="1">
    <location>
        <begin position="236"/>
        <end position="305"/>
    </location>
</feature>
<feature type="compositionally biased region" description="Basic and acidic residues" evidence="1">
    <location>
        <begin position="167"/>
        <end position="196"/>
    </location>
</feature>
<feature type="non-terminal residue" evidence="2">
    <location>
        <position position="443"/>
    </location>
</feature>
<protein>
    <submittedName>
        <fullName evidence="2">Uncharacterized protein</fullName>
    </submittedName>
</protein>
<feature type="region of interest" description="Disordered" evidence="1">
    <location>
        <begin position="317"/>
        <end position="424"/>
    </location>
</feature>